<sequence>RFKSISWGEVDSSNMLVMKDINVVKALKKAKAEGTGALDHVSKDNLIEKLQDWAQDEVLFEYCKHPNIMPYLKDIIGSAGAKAMHTMMINKPGTLQENMGQRSSTLGYTCTNDGWGR</sequence>
<dbReference type="EMBL" id="KQ245917">
    <property type="protein sequence ID" value="KNC73216.1"/>
    <property type="molecule type" value="Genomic_DNA"/>
</dbReference>
<protein>
    <submittedName>
        <fullName evidence="2">Uncharacterized protein</fullName>
    </submittedName>
</protein>
<evidence type="ECO:0000256" key="1">
    <source>
        <dbReference type="ARBA" id="ARBA00005830"/>
    </source>
</evidence>
<dbReference type="Proteomes" id="UP000054560">
    <property type="component" value="Unassembled WGS sequence"/>
</dbReference>
<dbReference type="OrthoDB" id="2328924at2759"/>
<keyword evidence="3" id="KW-1185">Reference proteome</keyword>
<dbReference type="GO" id="GO:0001561">
    <property type="term" value="P:fatty acid alpha-oxidation"/>
    <property type="evidence" value="ECO:0007669"/>
    <property type="project" value="InterPro"/>
</dbReference>
<proteinExistence type="inferred from homology"/>
<dbReference type="InterPro" id="IPR047128">
    <property type="entry name" value="PhyH"/>
</dbReference>
<dbReference type="eggNOG" id="KOG3290">
    <property type="taxonomic scope" value="Eukaryota"/>
</dbReference>
<dbReference type="Gene3D" id="2.60.120.620">
    <property type="entry name" value="q2cbj1_9rhob like domain"/>
    <property type="match status" value="1"/>
</dbReference>
<dbReference type="SUPFAM" id="SSF51197">
    <property type="entry name" value="Clavaminate synthase-like"/>
    <property type="match status" value="1"/>
</dbReference>
<comment type="similarity">
    <text evidence="1">Belongs to the PhyH family.</text>
</comment>
<dbReference type="PANTHER" id="PTHR21308:SF1">
    <property type="entry name" value="PHYTANOYL-COA DIOXYGENASE, PEROXISOMAL"/>
    <property type="match status" value="1"/>
</dbReference>
<dbReference type="GeneID" id="25914728"/>
<organism evidence="2 3">
    <name type="scientific">Sphaeroforma arctica JP610</name>
    <dbReference type="NCBI Taxonomy" id="667725"/>
    <lineage>
        <taxon>Eukaryota</taxon>
        <taxon>Ichthyosporea</taxon>
        <taxon>Ichthyophonida</taxon>
        <taxon>Sphaeroforma</taxon>
    </lineage>
</organism>
<dbReference type="GO" id="GO:0048244">
    <property type="term" value="F:phytanoyl-CoA dioxygenase activity"/>
    <property type="evidence" value="ECO:0007669"/>
    <property type="project" value="InterPro"/>
</dbReference>
<accession>A0A0L0F9K0</accession>
<dbReference type="AlphaFoldDB" id="A0A0L0F9K0"/>
<reference evidence="2 3" key="1">
    <citation type="submission" date="2011-02" db="EMBL/GenBank/DDBJ databases">
        <title>The Genome Sequence of Sphaeroforma arctica JP610.</title>
        <authorList>
            <consortium name="The Broad Institute Genome Sequencing Platform"/>
            <person name="Russ C."/>
            <person name="Cuomo C."/>
            <person name="Young S.K."/>
            <person name="Zeng Q."/>
            <person name="Gargeya S."/>
            <person name="Alvarado L."/>
            <person name="Berlin A."/>
            <person name="Chapman S.B."/>
            <person name="Chen Z."/>
            <person name="Freedman E."/>
            <person name="Gellesch M."/>
            <person name="Goldberg J."/>
            <person name="Griggs A."/>
            <person name="Gujja S."/>
            <person name="Heilman E."/>
            <person name="Heiman D."/>
            <person name="Howarth C."/>
            <person name="Mehta T."/>
            <person name="Neiman D."/>
            <person name="Pearson M."/>
            <person name="Roberts A."/>
            <person name="Saif S."/>
            <person name="Shea T."/>
            <person name="Shenoy N."/>
            <person name="Sisk P."/>
            <person name="Stolte C."/>
            <person name="Sykes S."/>
            <person name="White J."/>
            <person name="Yandava C."/>
            <person name="Burger G."/>
            <person name="Gray M.W."/>
            <person name="Holland P.W.H."/>
            <person name="King N."/>
            <person name="Lang F.B.F."/>
            <person name="Roger A.J."/>
            <person name="Ruiz-Trillo I."/>
            <person name="Haas B."/>
            <person name="Nusbaum C."/>
            <person name="Birren B."/>
        </authorList>
    </citation>
    <scope>NUCLEOTIDE SEQUENCE [LARGE SCALE GENOMIC DNA]</scope>
    <source>
        <strain evidence="2 3">JP610</strain>
    </source>
</reference>
<dbReference type="PANTHER" id="PTHR21308">
    <property type="entry name" value="PHYTANOYL-COA ALPHA-HYDROXYLASE"/>
    <property type="match status" value="1"/>
</dbReference>
<dbReference type="STRING" id="667725.A0A0L0F9K0"/>
<dbReference type="RefSeq" id="XP_014147118.1">
    <property type="nucleotide sequence ID" value="XM_014291643.1"/>
</dbReference>
<gene>
    <name evidence="2" type="ORF">SARC_14224</name>
</gene>
<name>A0A0L0F9K0_9EUKA</name>
<evidence type="ECO:0000313" key="3">
    <source>
        <dbReference type="Proteomes" id="UP000054560"/>
    </source>
</evidence>
<evidence type="ECO:0000313" key="2">
    <source>
        <dbReference type="EMBL" id="KNC73216.1"/>
    </source>
</evidence>
<feature type="non-terminal residue" evidence="2">
    <location>
        <position position="1"/>
    </location>
</feature>